<dbReference type="Proteomes" id="UP000618733">
    <property type="component" value="Unassembled WGS sequence"/>
</dbReference>
<dbReference type="RefSeq" id="WP_200131817.1">
    <property type="nucleotide sequence ID" value="NZ_JAEHOI010000005.1"/>
</dbReference>
<dbReference type="InterPro" id="IPR013108">
    <property type="entry name" value="Amidohydro_3"/>
</dbReference>
<feature type="domain" description="Amidohydrolase 3" evidence="2">
    <location>
        <begin position="47"/>
        <end position="531"/>
    </location>
</feature>
<evidence type="ECO:0000256" key="1">
    <source>
        <dbReference type="SAM" id="MobiDB-lite"/>
    </source>
</evidence>
<accession>A0A934QBG9</accession>
<dbReference type="PANTHER" id="PTHR22642">
    <property type="entry name" value="IMIDAZOLONEPROPIONASE"/>
    <property type="match status" value="1"/>
</dbReference>
<dbReference type="Gene3D" id="3.20.20.140">
    <property type="entry name" value="Metal-dependent hydrolases"/>
    <property type="match status" value="1"/>
</dbReference>
<dbReference type="GO" id="GO:0016810">
    <property type="term" value="F:hydrolase activity, acting on carbon-nitrogen (but not peptide) bonds"/>
    <property type="evidence" value="ECO:0007669"/>
    <property type="project" value="InterPro"/>
</dbReference>
<dbReference type="InterPro" id="IPR033932">
    <property type="entry name" value="YtcJ-like"/>
</dbReference>
<proteinExistence type="predicted"/>
<keyword evidence="4" id="KW-1185">Reference proteome</keyword>
<dbReference type="EMBL" id="JAEHOI010000005">
    <property type="protein sequence ID" value="MBK0421604.1"/>
    <property type="molecule type" value="Genomic_DNA"/>
</dbReference>
<evidence type="ECO:0000259" key="2">
    <source>
        <dbReference type="Pfam" id="PF07969"/>
    </source>
</evidence>
<dbReference type="SUPFAM" id="SSF51556">
    <property type="entry name" value="Metallo-dependent hydrolases"/>
    <property type="match status" value="1"/>
</dbReference>
<sequence length="585" mass="63338">MAVDTLFTGGPIRTFDPENPWVEAVGVTDGRIAYAGPAADAPSASRTVQLEGRLLSPGVADTHNHLLLGFDDLAVSLDQVQSLDVVRSRIAEFAETHPELDWICAENALYSVVEGRRPNADDLVGVTDRPVFITTYDQHSVWLNRPALAKLGILNGGDIAWGNPEIDPSTGEPTGWVTDFYTSAMTIDGLAELQRDIPMYSPDRRYRKIVNSLEMAARSGITTVVEPQVPLAELDLFARAEREGKLTSRTIAAIYHPVGADGDFRRRITDAIRETPQHERFKLGPVKLYADDVIEPHTAAMLEDYANRPGHRGHTSLEPTEFQKLFVELDRLGYQVHTHATGDWGIQLTLDSIEAAQRANGVRDARHGIVHVECLAPQDLARFAELGVVAAMQPRHASPDLVAGTWMENVGEARWDRAWRFKSMIDSGARVTFSSDWQVGEMDPLIGLYSAMTRARLDGSDAWTTDERLDLDRALQAYTLGGAEAFHHEGGLGAITVGALADLVVWSGDLYAMEPAELLEQQADLTIVGGAAIHDARGEMGGVAVAARSQDPGGAGQSCGEPAGDASHGAHGHDHAHGGGHAHAH</sequence>
<dbReference type="InterPro" id="IPR032466">
    <property type="entry name" value="Metal_Hydrolase"/>
</dbReference>
<reference evidence="3" key="1">
    <citation type="submission" date="2020-12" db="EMBL/GenBank/DDBJ databases">
        <title>Leucobacter sp. CAS2, isolated from Chromium sludge.</title>
        <authorList>
            <person name="Xu Z."/>
        </authorList>
    </citation>
    <scope>NUCLEOTIDE SEQUENCE</scope>
    <source>
        <strain evidence="3">CSA2</strain>
    </source>
</reference>
<feature type="region of interest" description="Disordered" evidence="1">
    <location>
        <begin position="547"/>
        <end position="585"/>
    </location>
</feature>
<evidence type="ECO:0000313" key="3">
    <source>
        <dbReference type="EMBL" id="MBK0421604.1"/>
    </source>
</evidence>
<dbReference type="SUPFAM" id="SSF51338">
    <property type="entry name" value="Composite domain of metallo-dependent hydrolases"/>
    <property type="match status" value="1"/>
</dbReference>
<dbReference type="Pfam" id="PF07969">
    <property type="entry name" value="Amidohydro_3"/>
    <property type="match status" value="1"/>
</dbReference>
<comment type="caution">
    <text evidence="3">The sequence shown here is derived from an EMBL/GenBank/DDBJ whole genome shotgun (WGS) entry which is preliminary data.</text>
</comment>
<dbReference type="PANTHER" id="PTHR22642:SF2">
    <property type="entry name" value="PROTEIN LONG AFTER FAR-RED 3"/>
    <property type="match status" value="1"/>
</dbReference>
<dbReference type="InterPro" id="IPR011059">
    <property type="entry name" value="Metal-dep_hydrolase_composite"/>
</dbReference>
<organism evidence="3 4">
    <name type="scientific">Leucobacter edaphi</name>
    <dbReference type="NCBI Taxonomy" id="2796472"/>
    <lineage>
        <taxon>Bacteria</taxon>
        <taxon>Bacillati</taxon>
        <taxon>Actinomycetota</taxon>
        <taxon>Actinomycetes</taxon>
        <taxon>Micrococcales</taxon>
        <taxon>Microbacteriaceae</taxon>
        <taxon>Leucobacter</taxon>
    </lineage>
</organism>
<gene>
    <name evidence="3" type="ORF">JD292_05910</name>
</gene>
<dbReference type="Gene3D" id="2.30.40.10">
    <property type="entry name" value="Urease, subunit C, domain 1"/>
    <property type="match status" value="1"/>
</dbReference>
<dbReference type="Gene3D" id="3.10.310.70">
    <property type="match status" value="1"/>
</dbReference>
<protein>
    <submittedName>
        <fullName evidence="3">Amidohydrolase</fullName>
    </submittedName>
</protein>
<dbReference type="AlphaFoldDB" id="A0A934QBG9"/>
<dbReference type="CDD" id="cd01300">
    <property type="entry name" value="YtcJ_like"/>
    <property type="match status" value="1"/>
</dbReference>
<name>A0A934QBG9_9MICO</name>
<evidence type="ECO:0000313" key="4">
    <source>
        <dbReference type="Proteomes" id="UP000618733"/>
    </source>
</evidence>